<dbReference type="Pfam" id="PF03137">
    <property type="entry name" value="OATP"/>
    <property type="match status" value="1"/>
</dbReference>
<dbReference type="GO" id="GO:0016323">
    <property type="term" value="C:basolateral plasma membrane"/>
    <property type="evidence" value="ECO:0007669"/>
    <property type="project" value="TreeGrafter"/>
</dbReference>
<dbReference type="Proteomes" id="UP000326759">
    <property type="component" value="Unassembled WGS sequence"/>
</dbReference>
<keyword evidence="1" id="KW-0472">Membrane</keyword>
<keyword evidence="1" id="KW-0812">Transmembrane</keyword>
<name>A0A5N5T009_9CRUS</name>
<feature type="transmembrane region" description="Helical" evidence="1">
    <location>
        <begin position="62"/>
        <end position="84"/>
    </location>
</feature>
<comment type="caution">
    <text evidence="2">The sequence shown here is derived from an EMBL/GenBank/DDBJ whole genome shotgun (WGS) entry which is preliminary data.</text>
</comment>
<evidence type="ECO:0000313" key="2">
    <source>
        <dbReference type="EMBL" id="KAB7499821.1"/>
    </source>
</evidence>
<dbReference type="InterPro" id="IPR004156">
    <property type="entry name" value="OATP"/>
</dbReference>
<dbReference type="PANTHER" id="PTHR11388:SF76">
    <property type="entry name" value="SOLUTE CARRIER ORGANIC ANION TRANSPORTER FAMILY MEMBER"/>
    <property type="match status" value="1"/>
</dbReference>
<dbReference type="EMBL" id="SEYY01016484">
    <property type="protein sequence ID" value="KAB7499821.1"/>
    <property type="molecule type" value="Genomic_DNA"/>
</dbReference>
<dbReference type="GO" id="GO:0043252">
    <property type="term" value="P:sodium-independent organic anion transport"/>
    <property type="evidence" value="ECO:0007669"/>
    <property type="project" value="TreeGrafter"/>
</dbReference>
<gene>
    <name evidence="2" type="ORF">Anas_01195</name>
</gene>
<proteinExistence type="predicted"/>
<keyword evidence="3" id="KW-1185">Reference proteome</keyword>
<feature type="transmembrane region" description="Helical" evidence="1">
    <location>
        <begin position="16"/>
        <end position="41"/>
    </location>
</feature>
<evidence type="ECO:0000313" key="3">
    <source>
        <dbReference type="Proteomes" id="UP000326759"/>
    </source>
</evidence>
<dbReference type="GO" id="GO:0015347">
    <property type="term" value="F:sodium-independent organic anion transmembrane transporter activity"/>
    <property type="evidence" value="ECO:0007669"/>
    <property type="project" value="TreeGrafter"/>
</dbReference>
<dbReference type="PANTHER" id="PTHR11388">
    <property type="entry name" value="ORGANIC ANION TRANSPORTER"/>
    <property type="match status" value="1"/>
</dbReference>
<feature type="non-terminal residue" evidence="2">
    <location>
        <position position="1"/>
    </location>
</feature>
<evidence type="ECO:0008006" key="4">
    <source>
        <dbReference type="Google" id="ProtNLM"/>
    </source>
</evidence>
<evidence type="ECO:0000256" key="1">
    <source>
        <dbReference type="SAM" id="Phobius"/>
    </source>
</evidence>
<reference evidence="2 3" key="1">
    <citation type="journal article" date="2019" name="PLoS Biol.">
        <title>Sex chromosomes control vertical transmission of feminizing Wolbachia symbionts in an isopod.</title>
        <authorList>
            <person name="Becking T."/>
            <person name="Chebbi M.A."/>
            <person name="Giraud I."/>
            <person name="Moumen B."/>
            <person name="Laverre T."/>
            <person name="Caubet Y."/>
            <person name="Peccoud J."/>
            <person name="Gilbert C."/>
            <person name="Cordaux R."/>
        </authorList>
    </citation>
    <scope>NUCLEOTIDE SEQUENCE [LARGE SCALE GENOMIC DNA]</scope>
    <source>
        <strain evidence="2">ANa2</strain>
        <tissue evidence="2">Whole body excluding digestive tract and cuticle</tissue>
    </source>
</reference>
<dbReference type="AlphaFoldDB" id="A0A5N5T009"/>
<organism evidence="2 3">
    <name type="scientific">Armadillidium nasatum</name>
    <dbReference type="NCBI Taxonomy" id="96803"/>
    <lineage>
        <taxon>Eukaryota</taxon>
        <taxon>Metazoa</taxon>
        <taxon>Ecdysozoa</taxon>
        <taxon>Arthropoda</taxon>
        <taxon>Crustacea</taxon>
        <taxon>Multicrustacea</taxon>
        <taxon>Malacostraca</taxon>
        <taxon>Eumalacostraca</taxon>
        <taxon>Peracarida</taxon>
        <taxon>Isopoda</taxon>
        <taxon>Oniscidea</taxon>
        <taxon>Crinocheta</taxon>
        <taxon>Armadillidiidae</taxon>
        <taxon>Armadillidium</taxon>
    </lineage>
</organism>
<keyword evidence="1" id="KW-1133">Transmembrane helix</keyword>
<protein>
    <recommendedName>
        <fullName evidence="4">Solute carrier organic anion transporter family member 5A1</fullName>
    </recommendedName>
</protein>
<sequence length="109" mass="12204">SVEEQDKGLAMGVTTVLISLFSFIPGPIIMGAVVDSSCIIWDNTCGQKGNCWLYDSDKFRMLIHVFPAVLILISLLGDIVVFIYSKDLLLYGEDEEIRETEEKEEMSPL</sequence>
<dbReference type="OrthoDB" id="6376174at2759"/>
<accession>A0A5N5T009</accession>